<evidence type="ECO:0000313" key="1">
    <source>
        <dbReference type="EMBL" id="MCX2564141.1"/>
    </source>
</evidence>
<sequence length="318" mass="34553">MTSPGEDPRLSSLHLQGHQSAIQLFTEAKRSGRMPHAWLLTGPPGIGKATLAFHLARMVLGGESAESPAGRRISAATHADLLVISRSYDEKRQRYRGEIVMDEVRPVNDFLHRTAAEGGWRVVIVDGAEWMNRNAANALLKILEEPPPSALLLLTSSSPGRLLPTIRSRCQRIDLKPLSSSELAAVIAREAPGTAPAELERALSAAQGSPGRVFDLLADEGGQMAGLVQQALNGVSVSDAYIVAETVLKKENGFNLFFSLLSNVLQEQARSSARQGLTKSVFFAKAWENVMRLQNETDHFNLDKQEALLEAMMIAGKV</sequence>
<proteinExistence type="predicted"/>
<dbReference type="PANTHER" id="PTHR11669">
    <property type="entry name" value="REPLICATION FACTOR C / DNA POLYMERASE III GAMMA-TAU SUBUNIT"/>
    <property type="match status" value="1"/>
</dbReference>
<dbReference type="InterPro" id="IPR027417">
    <property type="entry name" value="P-loop_NTPase"/>
</dbReference>
<dbReference type="GO" id="GO:0003887">
    <property type="term" value="F:DNA-directed DNA polymerase activity"/>
    <property type="evidence" value="ECO:0007669"/>
    <property type="project" value="UniProtKB-EC"/>
</dbReference>
<gene>
    <name evidence="1" type="ORF">OQ497_09235</name>
</gene>
<dbReference type="Gene3D" id="3.40.50.300">
    <property type="entry name" value="P-loop containing nucleotide triphosphate hydrolases"/>
    <property type="match status" value="1"/>
</dbReference>
<comment type="caution">
    <text evidence="1">The sequence shown here is derived from an EMBL/GenBank/DDBJ whole genome shotgun (WGS) entry which is preliminary data.</text>
</comment>
<dbReference type="NCBIfam" id="TIGR00678">
    <property type="entry name" value="holB"/>
    <property type="match status" value="1"/>
</dbReference>
<protein>
    <submittedName>
        <fullName evidence="1">DNA polymerase III subunit delta</fullName>
        <ecNumber evidence="1">2.7.7.7</ecNumber>
    </submittedName>
</protein>
<keyword evidence="1" id="KW-0808">Transferase</keyword>
<dbReference type="InterPro" id="IPR004622">
    <property type="entry name" value="DNA_pol_HolB"/>
</dbReference>
<keyword evidence="2" id="KW-1185">Reference proteome</keyword>
<dbReference type="SUPFAM" id="SSF52540">
    <property type="entry name" value="P-loop containing nucleoside triphosphate hydrolases"/>
    <property type="match status" value="1"/>
</dbReference>
<dbReference type="InterPro" id="IPR050238">
    <property type="entry name" value="DNA_Rep/Repair_Clamp_Loader"/>
</dbReference>
<evidence type="ECO:0000313" key="2">
    <source>
        <dbReference type="Proteomes" id="UP001301152"/>
    </source>
</evidence>
<name>A0ABT3QFW2_9PROT</name>
<reference evidence="1 2" key="1">
    <citation type="submission" date="2022-11" db="EMBL/GenBank/DDBJ databases">
        <title>Genome sequencing of Acetobacter type strain.</title>
        <authorList>
            <person name="Heo J."/>
            <person name="Lee D."/>
            <person name="Han B.-H."/>
            <person name="Hong S.-B."/>
            <person name="Kwon S.-W."/>
        </authorList>
    </citation>
    <scope>NUCLEOTIDE SEQUENCE [LARGE SCALE GENOMIC DNA]</scope>
    <source>
        <strain evidence="1 2">KACC 21253</strain>
    </source>
</reference>
<dbReference type="Proteomes" id="UP001301152">
    <property type="component" value="Unassembled WGS sequence"/>
</dbReference>
<dbReference type="RefSeq" id="WP_173559875.1">
    <property type="nucleotide sequence ID" value="NZ_JAPIUZ010000004.1"/>
</dbReference>
<keyword evidence="1" id="KW-0548">Nucleotidyltransferase</keyword>
<dbReference type="NCBIfam" id="NF005677">
    <property type="entry name" value="PRK07471.1"/>
    <property type="match status" value="1"/>
</dbReference>
<accession>A0ABT3QFW2</accession>
<dbReference type="EC" id="2.7.7.7" evidence="1"/>
<dbReference type="EMBL" id="JAPIUZ010000004">
    <property type="protein sequence ID" value="MCX2564141.1"/>
    <property type="molecule type" value="Genomic_DNA"/>
</dbReference>
<organism evidence="1 2">
    <name type="scientific">Acetobacter thailandicus</name>
    <dbReference type="NCBI Taxonomy" id="1502842"/>
    <lineage>
        <taxon>Bacteria</taxon>
        <taxon>Pseudomonadati</taxon>
        <taxon>Pseudomonadota</taxon>
        <taxon>Alphaproteobacteria</taxon>
        <taxon>Acetobacterales</taxon>
        <taxon>Acetobacteraceae</taxon>
        <taxon>Acetobacter</taxon>
    </lineage>
</organism>
<dbReference type="PANTHER" id="PTHR11669:SF8">
    <property type="entry name" value="DNA POLYMERASE III SUBUNIT DELTA"/>
    <property type="match status" value="1"/>
</dbReference>
<dbReference type="Pfam" id="PF13177">
    <property type="entry name" value="DNA_pol3_delta2"/>
    <property type="match status" value="1"/>
</dbReference>